<dbReference type="InterPro" id="IPR052391">
    <property type="entry name" value="E3_Ligase-Neurotoxin"/>
</dbReference>
<name>A0A8T9CJ06_9HELO</name>
<gene>
    <name evidence="2" type="primary">ANKRD17</name>
    <name evidence="2" type="ORF">LSUE1_G006946</name>
</gene>
<dbReference type="EMBL" id="QGMK01000122">
    <property type="protein sequence ID" value="TVY84060.1"/>
    <property type="molecule type" value="Genomic_DNA"/>
</dbReference>
<dbReference type="SMART" id="SM00248">
    <property type="entry name" value="ANK"/>
    <property type="match status" value="5"/>
</dbReference>
<dbReference type="AlphaFoldDB" id="A0A8T9CJ06"/>
<dbReference type="OrthoDB" id="4772757at2759"/>
<comment type="caution">
    <text evidence="2">The sequence shown here is derived from an EMBL/GenBank/DDBJ whole genome shotgun (WGS) entry which is preliminary data.</text>
</comment>
<protein>
    <submittedName>
        <fullName evidence="2">Ankyrin repeat domain-containing protein</fullName>
    </submittedName>
</protein>
<accession>A0A8T9CJ06</accession>
<feature type="repeat" description="ANK" evidence="1">
    <location>
        <begin position="340"/>
        <end position="372"/>
    </location>
</feature>
<sequence>MGYTATKKFLLLDFPAELVQKILFHMVIARGVKRALRLRLVCKLFSYEIQPALFESRLLDKFDTSKILADWYTQNDHGASKLWHSYLAYRVHIGTSPSQPRFLAIRQVAERVRAETGADLELTISSLCWPALLPGTASGTDSVLAKQPVDQELDLLCAAAYLHLVPLARRLIQEKVSPTAESQLFSSPMRLAAWAGNSQILEMFQEHLPELEGIDPNRVNDPCSRWKVGPASMEGAAIRGDMEMVRLAVYPPSRVNPNFTDLTGQIYGNANGSRHMGNALFQAQYATKNFEVYRYFDKFLAMPTKDHFTWTLTRYASRGNLEMVRYALDAGADIRGSSGREGNPLSIACRRCHKDVVDLLLERGADPNFEGDEGITQGETAIIMAACGGSLDIVRKLVDHGADLRRERMGMEVCFIALCRAVAIEHTEMVKFFLGSGIDLDIYGEALLKTALDRGLDSMAEIFRREGPTLGS</sequence>
<feature type="repeat" description="ANK" evidence="1">
    <location>
        <begin position="377"/>
        <end position="409"/>
    </location>
</feature>
<organism evidence="2 3">
    <name type="scientific">Lachnellula suecica</name>
    <dbReference type="NCBI Taxonomy" id="602035"/>
    <lineage>
        <taxon>Eukaryota</taxon>
        <taxon>Fungi</taxon>
        <taxon>Dikarya</taxon>
        <taxon>Ascomycota</taxon>
        <taxon>Pezizomycotina</taxon>
        <taxon>Leotiomycetes</taxon>
        <taxon>Helotiales</taxon>
        <taxon>Lachnaceae</taxon>
        <taxon>Lachnellula</taxon>
    </lineage>
</organism>
<reference evidence="2 3" key="1">
    <citation type="submission" date="2018-05" db="EMBL/GenBank/DDBJ databases">
        <title>Genome sequencing and assembly of the regulated plant pathogen Lachnellula willkommii and related sister species for the development of diagnostic species identification markers.</title>
        <authorList>
            <person name="Giroux E."/>
            <person name="Bilodeau G."/>
        </authorList>
    </citation>
    <scope>NUCLEOTIDE SEQUENCE [LARGE SCALE GENOMIC DNA]</scope>
    <source>
        <strain evidence="2 3">CBS 268.59</strain>
    </source>
</reference>
<dbReference type="Proteomes" id="UP000469558">
    <property type="component" value="Unassembled WGS sequence"/>
</dbReference>
<dbReference type="InterPro" id="IPR002110">
    <property type="entry name" value="Ankyrin_rpt"/>
</dbReference>
<dbReference type="Gene3D" id="1.25.40.20">
    <property type="entry name" value="Ankyrin repeat-containing domain"/>
    <property type="match status" value="1"/>
</dbReference>
<proteinExistence type="predicted"/>
<dbReference type="InterPro" id="IPR036770">
    <property type="entry name" value="Ankyrin_rpt-contain_sf"/>
</dbReference>
<keyword evidence="1" id="KW-0040">ANK repeat</keyword>
<evidence type="ECO:0000256" key="1">
    <source>
        <dbReference type="PROSITE-ProRule" id="PRU00023"/>
    </source>
</evidence>
<keyword evidence="3" id="KW-1185">Reference proteome</keyword>
<dbReference type="SUPFAM" id="SSF48403">
    <property type="entry name" value="Ankyrin repeat"/>
    <property type="match status" value="1"/>
</dbReference>
<dbReference type="PANTHER" id="PTHR24133:SF40">
    <property type="entry name" value="ANKYRIN REPEAT DOMAIN 44"/>
    <property type="match status" value="1"/>
</dbReference>
<evidence type="ECO:0000313" key="3">
    <source>
        <dbReference type="Proteomes" id="UP000469558"/>
    </source>
</evidence>
<dbReference type="PROSITE" id="PS50088">
    <property type="entry name" value="ANK_REPEAT"/>
    <property type="match status" value="2"/>
</dbReference>
<dbReference type="PANTHER" id="PTHR24133">
    <property type="entry name" value="ANKYRIN DOMAIN-CONTAINING"/>
    <property type="match status" value="1"/>
</dbReference>
<evidence type="ECO:0000313" key="2">
    <source>
        <dbReference type="EMBL" id="TVY84060.1"/>
    </source>
</evidence>
<dbReference type="PROSITE" id="PS50297">
    <property type="entry name" value="ANK_REP_REGION"/>
    <property type="match status" value="2"/>
</dbReference>
<dbReference type="Pfam" id="PF12796">
    <property type="entry name" value="Ank_2"/>
    <property type="match status" value="2"/>
</dbReference>